<reference evidence="2" key="1">
    <citation type="journal article" date="2020" name="Nature">
        <title>Giant virus diversity and host interactions through global metagenomics.</title>
        <authorList>
            <person name="Schulz F."/>
            <person name="Roux S."/>
            <person name="Paez-Espino D."/>
            <person name="Jungbluth S."/>
            <person name="Walsh D.A."/>
            <person name="Denef V.J."/>
            <person name="McMahon K.D."/>
            <person name="Konstantinidis K.T."/>
            <person name="Eloe-Fadrosh E.A."/>
            <person name="Kyrpides N.C."/>
            <person name="Woyke T."/>
        </authorList>
    </citation>
    <scope>NUCLEOTIDE SEQUENCE</scope>
    <source>
        <strain evidence="2">GVMAG-M-3300023179-71</strain>
    </source>
</reference>
<dbReference type="EMBL" id="MN739887">
    <property type="protein sequence ID" value="QHT76050.1"/>
    <property type="molecule type" value="Genomic_DNA"/>
</dbReference>
<name>A0A6C0H6Q4_9ZZZZ</name>
<feature type="region of interest" description="Disordered" evidence="1">
    <location>
        <begin position="201"/>
        <end position="226"/>
    </location>
</feature>
<accession>A0A6C0H6Q4</accession>
<organism evidence="2">
    <name type="scientific">viral metagenome</name>
    <dbReference type="NCBI Taxonomy" id="1070528"/>
    <lineage>
        <taxon>unclassified sequences</taxon>
        <taxon>metagenomes</taxon>
        <taxon>organismal metagenomes</taxon>
    </lineage>
</organism>
<protein>
    <submittedName>
        <fullName evidence="2">Uncharacterized protein</fullName>
    </submittedName>
</protein>
<dbReference type="AlphaFoldDB" id="A0A6C0H6Q4"/>
<sequence length="226" mass="26525">MDAMSQLTKNICDSLKNSESVYKQIDVIDKIHDINILASFEIDENSLTFQIEHKHIVANGQLINIGFNGNIVMFEKEIIFIKENELFQEIKNAILSLNETLSKLVFNKISGHFYEDISESKQWDDVIYLTDIFGTNSSKSSVLCVCCNEITLTKTINDNPLCLLCWKSDNLKKMKMIKLEDLKYIKYYPFKYNAPYNYEYEDEYEDEEEDDDDDEDEDQDEYDEDI</sequence>
<evidence type="ECO:0000256" key="1">
    <source>
        <dbReference type="SAM" id="MobiDB-lite"/>
    </source>
</evidence>
<evidence type="ECO:0000313" key="2">
    <source>
        <dbReference type="EMBL" id="QHT76050.1"/>
    </source>
</evidence>
<proteinExistence type="predicted"/>